<evidence type="ECO:0000256" key="1">
    <source>
        <dbReference type="SAM" id="MobiDB-lite"/>
    </source>
</evidence>
<dbReference type="EMBL" id="CAEZXP010000007">
    <property type="protein sequence ID" value="CAB4706355.1"/>
    <property type="molecule type" value="Genomic_DNA"/>
</dbReference>
<reference evidence="2" key="1">
    <citation type="submission" date="2020-05" db="EMBL/GenBank/DDBJ databases">
        <authorList>
            <person name="Chiriac C."/>
            <person name="Salcher M."/>
            <person name="Ghai R."/>
            <person name="Kavagutti S V."/>
        </authorList>
    </citation>
    <scope>NUCLEOTIDE SEQUENCE</scope>
</reference>
<feature type="compositionally biased region" description="Polar residues" evidence="1">
    <location>
        <begin position="1"/>
        <end position="10"/>
    </location>
</feature>
<gene>
    <name evidence="2" type="ORF">UFOPK2399_01692</name>
</gene>
<organism evidence="2">
    <name type="scientific">freshwater metagenome</name>
    <dbReference type="NCBI Taxonomy" id="449393"/>
    <lineage>
        <taxon>unclassified sequences</taxon>
        <taxon>metagenomes</taxon>
        <taxon>ecological metagenomes</taxon>
    </lineage>
</organism>
<sequence>MGSPTRQIVQTPPVRDRADGPIRILHSPSNPDLKGSSVIAAAVEHVKARGYAIEFSEIRGRPNREVIEALEDCDLVIDQIYSDQPLASFAAEAASLGVPALVCGYAADDPGAALTRVPSFFVQPEQLEATLVALLENDEARIAMGAEAYAFVSDVWHPRSVAERYLRLINGQPDPDWLLDPRVVTYPLGCGLSRDAVAAIVSQLVARYGRAALGVDDKPELERRLLELCEPVPTTESVPVTAGL</sequence>
<dbReference type="SUPFAM" id="SSF53756">
    <property type="entry name" value="UDP-Glycosyltransferase/glycogen phosphorylase"/>
    <property type="match status" value="1"/>
</dbReference>
<proteinExistence type="predicted"/>
<accession>A0A6J6QAV5</accession>
<protein>
    <submittedName>
        <fullName evidence="2">Unannotated protein</fullName>
    </submittedName>
</protein>
<evidence type="ECO:0000313" key="2">
    <source>
        <dbReference type="EMBL" id="CAB4706355.1"/>
    </source>
</evidence>
<name>A0A6J6QAV5_9ZZZZ</name>
<dbReference type="AlphaFoldDB" id="A0A6J6QAV5"/>
<feature type="region of interest" description="Disordered" evidence="1">
    <location>
        <begin position="1"/>
        <end position="29"/>
    </location>
</feature>